<evidence type="ECO:0000313" key="2">
    <source>
        <dbReference type="EMBL" id="MBB6217542.1"/>
    </source>
</evidence>
<keyword evidence="3" id="KW-1185">Reference proteome</keyword>
<evidence type="ECO:0000313" key="3">
    <source>
        <dbReference type="Proteomes" id="UP000579281"/>
    </source>
</evidence>
<comment type="caution">
    <text evidence="2">The sequence shown here is derived from an EMBL/GenBank/DDBJ whole genome shotgun (WGS) entry which is preliminary data.</text>
</comment>
<organism evidence="2 3">
    <name type="scientific">Anaerosolibacter carboniphilus</name>
    <dbReference type="NCBI Taxonomy" id="1417629"/>
    <lineage>
        <taxon>Bacteria</taxon>
        <taxon>Bacillati</taxon>
        <taxon>Bacillota</taxon>
        <taxon>Clostridia</taxon>
        <taxon>Peptostreptococcales</taxon>
        <taxon>Thermotaleaceae</taxon>
        <taxon>Anaerosolibacter</taxon>
    </lineage>
</organism>
<dbReference type="SMART" id="SM00530">
    <property type="entry name" value="HTH_XRE"/>
    <property type="match status" value="1"/>
</dbReference>
<accession>A0A841L318</accession>
<evidence type="ECO:0000259" key="1">
    <source>
        <dbReference type="PROSITE" id="PS50943"/>
    </source>
</evidence>
<dbReference type="PROSITE" id="PS50943">
    <property type="entry name" value="HTH_CROC1"/>
    <property type="match status" value="1"/>
</dbReference>
<dbReference type="Proteomes" id="UP000579281">
    <property type="component" value="Unassembled WGS sequence"/>
</dbReference>
<dbReference type="EMBL" id="JACHEN010000025">
    <property type="protein sequence ID" value="MBB6217542.1"/>
    <property type="molecule type" value="Genomic_DNA"/>
</dbReference>
<dbReference type="Gene3D" id="1.10.260.40">
    <property type="entry name" value="lambda repressor-like DNA-binding domains"/>
    <property type="match status" value="1"/>
</dbReference>
<dbReference type="AlphaFoldDB" id="A0A841L318"/>
<name>A0A841L318_9FIRM</name>
<dbReference type="InterPro" id="IPR001387">
    <property type="entry name" value="Cro/C1-type_HTH"/>
</dbReference>
<reference evidence="2 3" key="1">
    <citation type="submission" date="2020-08" db="EMBL/GenBank/DDBJ databases">
        <title>Genomic Encyclopedia of Type Strains, Phase IV (KMG-IV): sequencing the most valuable type-strain genomes for metagenomic binning, comparative biology and taxonomic classification.</title>
        <authorList>
            <person name="Goeker M."/>
        </authorList>
    </citation>
    <scope>NUCLEOTIDE SEQUENCE [LARGE SCALE GENOMIC DNA]</scope>
    <source>
        <strain evidence="2 3">DSM 103526</strain>
    </source>
</reference>
<proteinExistence type="predicted"/>
<sequence length="63" mass="7044">MNNIDSIRKKKALSYGDIAKESGLTPTYIHLLAKGKRNNPSLDVMQKISQALGEKVEKVFKIN</sequence>
<dbReference type="GO" id="GO:0003677">
    <property type="term" value="F:DNA binding"/>
    <property type="evidence" value="ECO:0007669"/>
    <property type="project" value="InterPro"/>
</dbReference>
<feature type="domain" description="HTH cro/C1-type" evidence="1">
    <location>
        <begin position="4"/>
        <end position="59"/>
    </location>
</feature>
<dbReference type="Pfam" id="PF01381">
    <property type="entry name" value="HTH_3"/>
    <property type="match status" value="1"/>
</dbReference>
<dbReference type="InterPro" id="IPR010982">
    <property type="entry name" value="Lambda_DNA-bd_dom_sf"/>
</dbReference>
<gene>
    <name evidence="2" type="ORF">HNQ80_003665</name>
</gene>
<dbReference type="SUPFAM" id="SSF47413">
    <property type="entry name" value="lambda repressor-like DNA-binding domains"/>
    <property type="match status" value="1"/>
</dbReference>
<dbReference type="CDD" id="cd00093">
    <property type="entry name" value="HTH_XRE"/>
    <property type="match status" value="1"/>
</dbReference>
<dbReference type="RefSeq" id="WP_184312041.1">
    <property type="nucleotide sequence ID" value="NZ_JACHEN010000025.1"/>
</dbReference>
<protein>
    <submittedName>
        <fullName evidence="2">Putative transcriptional regulator</fullName>
    </submittedName>
</protein>